<protein>
    <submittedName>
        <fullName evidence="5">Serine--glyoxylate aminotransferase</fullName>
    </submittedName>
</protein>
<feature type="non-terminal residue" evidence="5">
    <location>
        <position position="287"/>
    </location>
</feature>
<accession>A0A154WGA9</accession>
<dbReference type="AlphaFoldDB" id="A0A154WGA9"/>
<name>A0A154WGA9_9PROT</name>
<dbReference type="GO" id="GO:0004760">
    <property type="term" value="F:L-serine-pyruvate transaminase activity"/>
    <property type="evidence" value="ECO:0007669"/>
    <property type="project" value="TreeGrafter"/>
</dbReference>
<dbReference type="STRING" id="580166.AUP43_15960"/>
<evidence type="ECO:0000259" key="4">
    <source>
        <dbReference type="Pfam" id="PF00266"/>
    </source>
</evidence>
<comment type="cofactor">
    <cofactor evidence="1">
        <name>pyridoxal 5'-phosphate</name>
        <dbReference type="ChEBI" id="CHEBI:597326"/>
    </cofactor>
</comment>
<keyword evidence="6" id="KW-1185">Reference proteome</keyword>
<dbReference type="InterPro" id="IPR000192">
    <property type="entry name" value="Aminotrans_V_dom"/>
</dbReference>
<dbReference type="GO" id="GO:0008453">
    <property type="term" value="F:alanine-glyoxylate transaminase activity"/>
    <property type="evidence" value="ECO:0007669"/>
    <property type="project" value="TreeGrafter"/>
</dbReference>
<dbReference type="Gene3D" id="3.90.1150.10">
    <property type="entry name" value="Aspartate Aminotransferase, domain 1"/>
    <property type="match status" value="1"/>
</dbReference>
<dbReference type="OrthoDB" id="389074at2"/>
<proteinExistence type="inferred from homology"/>
<dbReference type="PANTHER" id="PTHR21152">
    <property type="entry name" value="AMINOTRANSFERASE CLASS V"/>
    <property type="match status" value="1"/>
</dbReference>
<dbReference type="InterPro" id="IPR015424">
    <property type="entry name" value="PyrdxlP-dep_Trfase"/>
</dbReference>
<reference evidence="5 6" key="1">
    <citation type="submission" date="2015-12" db="EMBL/GenBank/DDBJ databases">
        <title>Genome sequence of Oceanibaculum pacificum MCCC 1A02656.</title>
        <authorList>
            <person name="Lu L."/>
            <person name="Lai Q."/>
            <person name="Shao Z."/>
            <person name="Qian P."/>
        </authorList>
    </citation>
    <scope>NUCLEOTIDE SEQUENCE [LARGE SCALE GENOMIC DNA]</scope>
    <source>
        <strain evidence="5 6">MCCC 1A02656</strain>
    </source>
</reference>
<dbReference type="PANTHER" id="PTHR21152:SF40">
    <property type="entry name" value="ALANINE--GLYOXYLATE AMINOTRANSFERASE"/>
    <property type="match status" value="1"/>
</dbReference>
<dbReference type="GO" id="GO:0019265">
    <property type="term" value="P:glycine biosynthetic process, by transamination of glyoxylate"/>
    <property type="evidence" value="ECO:0007669"/>
    <property type="project" value="TreeGrafter"/>
</dbReference>
<organism evidence="5 6">
    <name type="scientific">Oceanibaculum pacificum</name>
    <dbReference type="NCBI Taxonomy" id="580166"/>
    <lineage>
        <taxon>Bacteria</taxon>
        <taxon>Pseudomonadati</taxon>
        <taxon>Pseudomonadota</taxon>
        <taxon>Alphaproteobacteria</taxon>
        <taxon>Rhodospirillales</taxon>
        <taxon>Oceanibaculaceae</taxon>
        <taxon>Oceanibaculum</taxon>
    </lineage>
</organism>
<dbReference type="FunFam" id="3.40.640.10:FF:000054">
    <property type="entry name" value="Serine--glyoxylate aminotransferase"/>
    <property type="match status" value="1"/>
</dbReference>
<evidence type="ECO:0000256" key="3">
    <source>
        <dbReference type="ARBA" id="ARBA00022898"/>
    </source>
</evidence>
<dbReference type="Pfam" id="PF00266">
    <property type="entry name" value="Aminotran_5"/>
    <property type="match status" value="1"/>
</dbReference>
<evidence type="ECO:0000256" key="1">
    <source>
        <dbReference type="ARBA" id="ARBA00001933"/>
    </source>
</evidence>
<evidence type="ECO:0000313" key="6">
    <source>
        <dbReference type="Proteomes" id="UP000076400"/>
    </source>
</evidence>
<feature type="domain" description="Aminotransferase class V" evidence="4">
    <location>
        <begin position="14"/>
        <end position="281"/>
    </location>
</feature>
<comment type="similarity">
    <text evidence="2">Belongs to the class-V pyridoxal-phosphate-dependent aminotransferase family.</text>
</comment>
<evidence type="ECO:0000256" key="2">
    <source>
        <dbReference type="ARBA" id="ARBA00009236"/>
    </source>
</evidence>
<keyword evidence="3" id="KW-0663">Pyridoxal phosphate</keyword>
<dbReference type="RefSeq" id="WP_067551963.1">
    <property type="nucleotide sequence ID" value="NZ_LPXN01000016.1"/>
</dbReference>
<dbReference type="InterPro" id="IPR015422">
    <property type="entry name" value="PyrdxlP-dep_Trfase_small"/>
</dbReference>
<keyword evidence="5" id="KW-0808">Transferase</keyword>
<sequence length="287" mass="31038">MTHRAGRHFLQIPGPTNVPDRVLRAIDAPTMDHRGPEFGELGKYVLDGLKPIFKTKNPVIIYPASGTGAWEGALVNTLSPGDKVLMVETGHFATLWQEMAGKLGLTVEFVAGDWRTGVDPAVVEAKLKEDKGHTIKAVCAVHNETSTGVASRIGLVRKAIDAAGHPALLLVDTISSLASIDYRHDEWGVDVTVAGSQKGLMLPPGLSFNAISDKAIAAAKTAKLQKAYWDWQPMLAANAKGFFPYTPATNLLYGLKEAIDMLLEEGLENVFARHDRHAEATRRAVRG</sequence>
<gene>
    <name evidence="5" type="ORF">AUP43_15960</name>
</gene>
<dbReference type="EMBL" id="LPXN01000016">
    <property type="protein sequence ID" value="KZD12547.1"/>
    <property type="molecule type" value="Genomic_DNA"/>
</dbReference>
<dbReference type="SUPFAM" id="SSF53383">
    <property type="entry name" value="PLP-dependent transferases"/>
    <property type="match status" value="1"/>
</dbReference>
<dbReference type="InterPro" id="IPR015421">
    <property type="entry name" value="PyrdxlP-dep_Trfase_major"/>
</dbReference>
<evidence type="ECO:0000313" key="5">
    <source>
        <dbReference type="EMBL" id="KZD12547.1"/>
    </source>
</evidence>
<dbReference type="Proteomes" id="UP000076400">
    <property type="component" value="Unassembled WGS sequence"/>
</dbReference>
<keyword evidence="5" id="KW-0032">Aminotransferase</keyword>
<comment type="caution">
    <text evidence="5">The sequence shown here is derived from an EMBL/GenBank/DDBJ whole genome shotgun (WGS) entry which is preliminary data.</text>
</comment>
<dbReference type="Gene3D" id="3.40.640.10">
    <property type="entry name" value="Type I PLP-dependent aspartate aminotransferase-like (Major domain)"/>
    <property type="match status" value="1"/>
</dbReference>